<dbReference type="Gene3D" id="1.10.287.540">
    <property type="entry name" value="Helix hairpin bin"/>
    <property type="match status" value="1"/>
</dbReference>
<name>A0A2U2C153_9BACT</name>
<evidence type="ECO:0000256" key="1">
    <source>
        <dbReference type="SAM" id="Coils"/>
    </source>
</evidence>
<dbReference type="SUPFAM" id="SSF52540">
    <property type="entry name" value="P-loop containing nucleoside triphosphate hydrolases"/>
    <property type="match status" value="1"/>
</dbReference>
<comment type="caution">
    <text evidence="2">The sequence shown here is derived from an EMBL/GenBank/DDBJ whole genome shotgun (WGS) entry which is preliminary data.</text>
</comment>
<dbReference type="EMBL" id="QEYI01000003">
    <property type="protein sequence ID" value="PWE21738.1"/>
    <property type="molecule type" value="Genomic_DNA"/>
</dbReference>
<dbReference type="InterPro" id="IPR014556">
    <property type="entry name" value="UCP029407"/>
</dbReference>
<dbReference type="RefSeq" id="WP_109158438.1">
    <property type="nucleotide sequence ID" value="NZ_QEYI01000003.1"/>
</dbReference>
<reference evidence="2 3" key="1">
    <citation type="submission" date="2018-05" db="EMBL/GenBank/DDBJ databases">
        <title>Antimicrobial susceptibility testing and genomic analysis of Arcobacter skirrowii strains and one Arcobacter butzleri isolated from German poultry farms.</title>
        <authorList>
            <person name="Haenel I."/>
            <person name="Hotzel H."/>
            <person name="Tomaso H."/>
            <person name="Busch A."/>
        </authorList>
    </citation>
    <scope>NUCLEOTIDE SEQUENCE [LARGE SCALE GENOMIC DNA]</scope>
    <source>
        <strain evidence="3">v</strain>
    </source>
</reference>
<proteinExistence type="predicted"/>
<sequence length="347" mass="40776">MKQTCILVLGMHRSGTSALTGTLGLLDIYLGKELLKAGDDNQKGYFENMSLYKTNEKILQSIDSSWDDMFYREEFLETITEINALKEAIKDEFGSSKLFAIKDPRLAYLFPLYERALNELDIDIKIIIPYRNPIEVANSLKKRNDMPPEKAMLLWAYSFLLSEKFSRKYDRVFTSFNELIDEPKNVVSDIAEKLSLNLIDKYNEKEISIKEFLEPNLKHHNISLADTKKNSIKIVKEILNLKDKFNTSDLSKEFDLLRDELFSYQKLFYNEDLRNQKQELNQTKQELNQTKQELNQTKQELNQTKQELNQTKQELNQTKQELLGVYTSKSWKLTRPLRKIMRVLRGE</sequence>
<dbReference type="Proteomes" id="UP000245014">
    <property type="component" value="Unassembled WGS sequence"/>
</dbReference>
<dbReference type="AlphaFoldDB" id="A0A2U2C153"/>
<evidence type="ECO:0000313" key="3">
    <source>
        <dbReference type="Proteomes" id="UP000245014"/>
    </source>
</evidence>
<protein>
    <recommendedName>
        <fullName evidence="4">Sulfotransferase family protein</fullName>
    </recommendedName>
</protein>
<evidence type="ECO:0000313" key="2">
    <source>
        <dbReference type="EMBL" id="PWE21738.1"/>
    </source>
</evidence>
<organism evidence="2 3">
    <name type="scientific">Aliarcobacter skirrowii</name>
    <dbReference type="NCBI Taxonomy" id="28200"/>
    <lineage>
        <taxon>Bacteria</taxon>
        <taxon>Pseudomonadati</taxon>
        <taxon>Campylobacterota</taxon>
        <taxon>Epsilonproteobacteria</taxon>
        <taxon>Campylobacterales</taxon>
        <taxon>Arcobacteraceae</taxon>
        <taxon>Aliarcobacter</taxon>
    </lineage>
</organism>
<accession>A0A2U2C153</accession>
<dbReference type="Gene3D" id="3.40.50.300">
    <property type="entry name" value="P-loop containing nucleotide triphosphate hydrolases"/>
    <property type="match status" value="1"/>
</dbReference>
<feature type="coiled-coil region" evidence="1">
    <location>
        <begin position="266"/>
        <end position="325"/>
    </location>
</feature>
<evidence type="ECO:0008006" key="4">
    <source>
        <dbReference type="Google" id="ProtNLM"/>
    </source>
</evidence>
<keyword evidence="1" id="KW-0175">Coiled coil</keyword>
<dbReference type="PIRSF" id="PIRSF029407">
    <property type="entry name" value="UCP029407"/>
    <property type="match status" value="1"/>
</dbReference>
<gene>
    <name evidence="2" type="ORF">DF188_05865</name>
</gene>
<dbReference type="InterPro" id="IPR027417">
    <property type="entry name" value="P-loop_NTPase"/>
</dbReference>